<dbReference type="InterPro" id="IPR021085">
    <property type="entry name" value="AvrE_T3Es"/>
</dbReference>
<comment type="caution">
    <text evidence="2">The sequence shown here is derived from an EMBL/GenBank/DDBJ whole genome shotgun (WGS) entry which is preliminary data.</text>
</comment>
<dbReference type="Pfam" id="PF11725">
    <property type="entry name" value="AvrE_T3Es"/>
    <property type="match status" value="1"/>
</dbReference>
<gene>
    <name evidence="2" type="ORF">IE983_24905</name>
</gene>
<accession>A0A927DJ89</accession>
<dbReference type="EMBL" id="JACXTA010000018">
    <property type="protein sequence ID" value="MBD3707619.1"/>
    <property type="molecule type" value="Genomic_DNA"/>
</dbReference>
<feature type="compositionally biased region" description="Basic and acidic residues" evidence="1">
    <location>
        <begin position="44"/>
        <end position="53"/>
    </location>
</feature>
<name>A0A927DJ89_9ENTR</name>
<dbReference type="AlphaFoldDB" id="A0A927DJ89"/>
<evidence type="ECO:0000256" key="1">
    <source>
        <dbReference type="SAM" id="MobiDB-lite"/>
    </source>
</evidence>
<sequence>MTNKNEKEHIAMTRVGGGVSVGANIAAASRERNNNGNASSNKHTRSDNRARFF</sequence>
<organism evidence="2 3">
    <name type="scientific">Enterobacter hormaechei</name>
    <dbReference type="NCBI Taxonomy" id="158836"/>
    <lineage>
        <taxon>Bacteria</taxon>
        <taxon>Pseudomonadati</taxon>
        <taxon>Pseudomonadota</taxon>
        <taxon>Gammaproteobacteria</taxon>
        <taxon>Enterobacterales</taxon>
        <taxon>Enterobacteriaceae</taxon>
        <taxon>Enterobacter</taxon>
        <taxon>Enterobacter cloacae complex</taxon>
    </lineage>
</organism>
<protein>
    <submittedName>
        <fullName evidence="2">Uncharacterized protein</fullName>
    </submittedName>
</protein>
<evidence type="ECO:0000313" key="2">
    <source>
        <dbReference type="EMBL" id="MBD3707619.1"/>
    </source>
</evidence>
<proteinExistence type="predicted"/>
<reference evidence="2" key="1">
    <citation type="submission" date="2020-07" db="EMBL/GenBank/DDBJ databases">
        <title>Clinical and genomic characterization of carbapenemase-producing Enterobacterales causing secondary infections during the COVID-19 crisis at a New York City hospital.</title>
        <authorList>
            <person name="Gomez-Simmonds A."/>
            <person name="Annavajhala M.K."/>
            <person name="Uhlemann A.-C."/>
        </authorList>
    </citation>
    <scope>NUCLEOTIDE SEQUENCE</scope>
    <source>
        <strain evidence="2">NK1396</strain>
    </source>
</reference>
<feature type="region of interest" description="Disordered" evidence="1">
    <location>
        <begin position="25"/>
        <end position="53"/>
    </location>
</feature>
<evidence type="ECO:0000313" key="3">
    <source>
        <dbReference type="Proteomes" id="UP000655273"/>
    </source>
</evidence>
<dbReference type="Proteomes" id="UP000655273">
    <property type="component" value="Unassembled WGS sequence"/>
</dbReference>